<dbReference type="GO" id="GO:0003723">
    <property type="term" value="F:RNA binding"/>
    <property type="evidence" value="ECO:0007669"/>
    <property type="project" value="UniProtKB-UniRule"/>
</dbReference>
<dbReference type="PANTHER" id="PTHR47313:SF1">
    <property type="entry name" value="RIBOSOMAL RNA LARGE SUBUNIT METHYLTRANSFERASE K_L"/>
    <property type="match status" value="1"/>
</dbReference>
<comment type="caution">
    <text evidence="4">The sequence shown here is derived from an EMBL/GenBank/DDBJ whole genome shotgun (WGS) entry which is preliminary data.</text>
</comment>
<reference evidence="4 5" key="1">
    <citation type="submission" date="2017-11" db="EMBL/GenBank/DDBJ databases">
        <title>Draft Genome Sequence of Lactobacillus curieae NBRC 111893 isolated from Koso, a Japanese sugar-Vegetable Fermented Beverage.</title>
        <authorList>
            <person name="Chiou T.Y."/>
            <person name="Oshima K."/>
            <person name="Suda W."/>
            <person name="Hattori M."/>
            <person name="Takahashi T."/>
        </authorList>
    </citation>
    <scope>NUCLEOTIDE SEQUENCE [LARGE SCALE GENOMIC DNA]</scope>
    <source>
        <strain evidence="4 5">NBRC111893</strain>
    </source>
</reference>
<proteinExistence type="predicted"/>
<feature type="domain" description="THUMP" evidence="3">
    <location>
        <begin position="43"/>
        <end position="111"/>
    </location>
</feature>
<dbReference type="InterPro" id="IPR004114">
    <property type="entry name" value="THUMP_dom"/>
</dbReference>
<keyword evidence="1 4" id="KW-0489">Methyltransferase</keyword>
<keyword evidence="2" id="KW-0694">RNA-binding</keyword>
<keyword evidence="1 4" id="KW-0808">Transferase</keyword>
<dbReference type="CDD" id="cd11715">
    <property type="entry name" value="THUMP_AdoMetMT"/>
    <property type="match status" value="1"/>
</dbReference>
<protein>
    <submittedName>
        <fullName evidence="4">Predicted N6-adenine-specific DNA methylase</fullName>
    </submittedName>
</protein>
<organism evidence="4 5">
    <name type="scientific">Lentilactobacillus kosonis</name>
    <dbReference type="NCBI Taxonomy" id="2810561"/>
    <lineage>
        <taxon>Bacteria</taxon>
        <taxon>Bacillati</taxon>
        <taxon>Bacillota</taxon>
        <taxon>Bacilli</taxon>
        <taxon>Lactobacillales</taxon>
        <taxon>Lactobacillaceae</taxon>
        <taxon>Lentilactobacillus</taxon>
    </lineage>
</organism>
<dbReference type="AlphaFoldDB" id="A0A401FKT6"/>
<keyword evidence="5" id="KW-1185">Reference proteome</keyword>
<dbReference type="InterPro" id="IPR054170">
    <property type="entry name" value="RlmL_1st"/>
</dbReference>
<name>A0A401FKT6_9LACO</name>
<dbReference type="PROSITE" id="PS51165">
    <property type="entry name" value="THUMP"/>
    <property type="match status" value="1"/>
</dbReference>
<dbReference type="Pfam" id="PF22020">
    <property type="entry name" value="RlmL_1st"/>
    <property type="match status" value="1"/>
</dbReference>
<dbReference type="GO" id="GO:0008990">
    <property type="term" value="F:rRNA (guanine-N2-)-methyltransferase activity"/>
    <property type="evidence" value="ECO:0007669"/>
    <property type="project" value="TreeGrafter"/>
</dbReference>
<accession>A0A401FKT6</accession>
<evidence type="ECO:0000313" key="4">
    <source>
        <dbReference type="EMBL" id="GAY72995.1"/>
    </source>
</evidence>
<dbReference type="PANTHER" id="PTHR47313">
    <property type="entry name" value="RIBOSOMAL RNA LARGE SUBUNIT METHYLTRANSFERASE K/L"/>
    <property type="match status" value="1"/>
</dbReference>
<evidence type="ECO:0000256" key="2">
    <source>
        <dbReference type="PROSITE-ProRule" id="PRU00529"/>
    </source>
</evidence>
<evidence type="ECO:0000313" key="5">
    <source>
        <dbReference type="Proteomes" id="UP000286974"/>
    </source>
</evidence>
<evidence type="ECO:0000259" key="3">
    <source>
        <dbReference type="PROSITE" id="PS51165"/>
    </source>
</evidence>
<dbReference type="Proteomes" id="UP000286974">
    <property type="component" value="Unassembled WGS sequence"/>
</dbReference>
<sequence>MKFNLIATCAAGVESLVANELKDMGYTVQTENGRVRFSGDETDIVRTNLWLRVADRVKIIVDEFEAKSFTELFDQTTSIPWEKYLPMDAEFPVEGKSQNRPCTVFQMFKQS</sequence>
<dbReference type="Gene3D" id="3.30.2130.30">
    <property type="match status" value="1"/>
</dbReference>
<dbReference type="Pfam" id="PF02926">
    <property type="entry name" value="THUMP"/>
    <property type="match status" value="1"/>
</dbReference>
<gene>
    <name evidence="4" type="ORF">NBRC111893_1141</name>
</gene>
<evidence type="ECO:0000256" key="1">
    <source>
        <dbReference type="ARBA" id="ARBA00022603"/>
    </source>
</evidence>
<dbReference type="GO" id="GO:0070043">
    <property type="term" value="F:rRNA (guanine-N7-)-methyltransferase activity"/>
    <property type="evidence" value="ECO:0007669"/>
    <property type="project" value="TreeGrafter"/>
</dbReference>
<dbReference type="EMBL" id="BEXA01000002">
    <property type="protein sequence ID" value="GAY72995.1"/>
    <property type="molecule type" value="Genomic_DNA"/>
</dbReference>